<dbReference type="Proteomes" id="UP000002350">
    <property type="component" value="Chromosome"/>
</dbReference>
<proteinExistence type="predicted"/>
<organism evidence="1 2">
    <name type="scientific">Shewanella violacea (strain JCM 10179 / CIP 106290 / LMG 19151 / DSS12)</name>
    <dbReference type="NCBI Taxonomy" id="637905"/>
    <lineage>
        <taxon>Bacteria</taxon>
        <taxon>Pseudomonadati</taxon>
        <taxon>Pseudomonadota</taxon>
        <taxon>Gammaproteobacteria</taxon>
        <taxon>Alteromonadales</taxon>
        <taxon>Shewanellaceae</taxon>
        <taxon>Shewanella</taxon>
    </lineage>
</organism>
<dbReference type="KEGG" id="svo:SVI_1967"/>
<sequence>MNSLFTYIKAIKDQKAKVSIVIKHAKTSRYTDGDIEVSEKETRYHYDNGVVIQCKIERDNSPSEGVCEECWISYEVINSGQQSIRPSRKTFINTCQETFWLKMQSCAQKQ</sequence>
<reference evidence="2" key="1">
    <citation type="journal article" date="2010" name="Mol. Biosyst.">
        <title>Complete genome sequence and comparative analysis of Shewanella violacea, a psychrophilic and piezophilic bacterium from deep sea floor sediments.</title>
        <authorList>
            <person name="Aono E."/>
            <person name="Baba T."/>
            <person name="Ara T."/>
            <person name="Nishi T."/>
            <person name="Nakamichi T."/>
            <person name="Inamoto E."/>
            <person name="Toyonaga H."/>
            <person name="Hasegawa M."/>
            <person name="Takai Y."/>
            <person name="Okumura Y."/>
            <person name="Baba M."/>
            <person name="Tomita M."/>
            <person name="Kato C."/>
            <person name="Oshima T."/>
            <person name="Nakasone K."/>
            <person name="Mori H."/>
        </authorList>
    </citation>
    <scope>NUCLEOTIDE SEQUENCE [LARGE SCALE GENOMIC DNA]</scope>
    <source>
        <strain evidence="2">JCM 10179 / CIP 106290 / LMG 19151 / DSS12</strain>
    </source>
</reference>
<dbReference type="AlphaFoldDB" id="D4ZJT9"/>
<dbReference type="RefSeq" id="WP_013051243.1">
    <property type="nucleotide sequence ID" value="NC_014012.1"/>
</dbReference>
<dbReference type="OrthoDB" id="8605335at2"/>
<name>D4ZJT9_SHEVD</name>
<dbReference type="HOGENOM" id="CLU_136017_0_0_6"/>
<accession>D4ZJT9</accession>
<dbReference type="EMBL" id="AP011177">
    <property type="protein sequence ID" value="BAJ01938.1"/>
    <property type="molecule type" value="Genomic_DNA"/>
</dbReference>
<evidence type="ECO:0000313" key="1">
    <source>
        <dbReference type="EMBL" id="BAJ01938.1"/>
    </source>
</evidence>
<dbReference type="eggNOG" id="ENOG50332IV">
    <property type="taxonomic scope" value="Bacteria"/>
</dbReference>
<protein>
    <submittedName>
        <fullName evidence="1">Uncharacterized protein</fullName>
    </submittedName>
</protein>
<gene>
    <name evidence="1" type="ordered locus">SVI_1967</name>
</gene>
<dbReference type="STRING" id="637905.SVI_1967"/>
<keyword evidence="2" id="KW-1185">Reference proteome</keyword>
<evidence type="ECO:0000313" key="2">
    <source>
        <dbReference type="Proteomes" id="UP000002350"/>
    </source>
</evidence>